<feature type="transmembrane region" description="Helical" evidence="1">
    <location>
        <begin position="12"/>
        <end position="38"/>
    </location>
</feature>
<feature type="transmembrane region" description="Helical" evidence="1">
    <location>
        <begin position="78"/>
        <end position="99"/>
    </location>
</feature>
<accession>A0ABU8Q7B4</accession>
<protein>
    <recommendedName>
        <fullName evidence="4">Energy-coupling factor transport system substrate-specific component</fullName>
    </recommendedName>
</protein>
<gene>
    <name evidence="2" type="ORF">WH159_12820</name>
</gene>
<comment type="caution">
    <text evidence="2">The sequence shown here is derived from an EMBL/GenBank/DDBJ whole genome shotgun (WGS) entry which is preliminary data.</text>
</comment>
<feature type="transmembrane region" description="Helical" evidence="1">
    <location>
        <begin position="50"/>
        <end position="72"/>
    </location>
</feature>
<dbReference type="PROSITE" id="PS51257">
    <property type="entry name" value="PROKAR_LIPOPROTEIN"/>
    <property type="match status" value="1"/>
</dbReference>
<reference evidence="2 3" key="1">
    <citation type="submission" date="2023-12" db="EMBL/GenBank/DDBJ databases">
        <title>Gut-associated functions are favored during microbiome assembly across C. elegans life.</title>
        <authorList>
            <person name="Zimmermann J."/>
        </authorList>
    </citation>
    <scope>NUCLEOTIDE SEQUENCE [LARGE SCALE GENOMIC DNA]</scope>
    <source>
        <strain evidence="2 3">JUb134</strain>
    </source>
</reference>
<dbReference type="Proteomes" id="UP001380365">
    <property type="component" value="Unassembled WGS sequence"/>
</dbReference>
<keyword evidence="1" id="KW-1133">Transmembrane helix</keyword>
<feature type="transmembrane region" description="Helical" evidence="1">
    <location>
        <begin position="153"/>
        <end position="173"/>
    </location>
</feature>
<name>A0ABU8Q7B4_9SPHN</name>
<keyword evidence="1" id="KW-0812">Transmembrane</keyword>
<evidence type="ECO:0008006" key="4">
    <source>
        <dbReference type="Google" id="ProtNLM"/>
    </source>
</evidence>
<sequence length="182" mass="18797">MASRSSSSARDLSWLVAIDGAAVLGSFALACMTPFAALAAASALTLSRRAGIMAVLGAWLLNQIIGFGFLGYPTDPMTILRGVAIAVSTLAGFGVANAVRGSTGTLSLARMVAAIAGAFVAYEVVTYLTAMVLGGTENFTPAIVWMLARNDAMWFTGLMALYLALTAGAPSVFGRRPQLRLA</sequence>
<feature type="transmembrane region" description="Helical" evidence="1">
    <location>
        <begin position="111"/>
        <end position="133"/>
    </location>
</feature>
<keyword evidence="3" id="KW-1185">Reference proteome</keyword>
<keyword evidence="1" id="KW-0472">Membrane</keyword>
<evidence type="ECO:0000313" key="2">
    <source>
        <dbReference type="EMBL" id="MEJ5095417.1"/>
    </source>
</evidence>
<evidence type="ECO:0000256" key="1">
    <source>
        <dbReference type="SAM" id="Phobius"/>
    </source>
</evidence>
<dbReference type="EMBL" id="JBBGZA010000001">
    <property type="protein sequence ID" value="MEJ5095417.1"/>
    <property type="molecule type" value="Genomic_DNA"/>
</dbReference>
<proteinExistence type="predicted"/>
<evidence type="ECO:0000313" key="3">
    <source>
        <dbReference type="Proteomes" id="UP001380365"/>
    </source>
</evidence>
<organism evidence="2 3">
    <name type="scientific">Sphingomonas molluscorum</name>
    <dbReference type="NCBI Taxonomy" id="418184"/>
    <lineage>
        <taxon>Bacteria</taxon>
        <taxon>Pseudomonadati</taxon>
        <taxon>Pseudomonadota</taxon>
        <taxon>Alphaproteobacteria</taxon>
        <taxon>Sphingomonadales</taxon>
        <taxon>Sphingomonadaceae</taxon>
        <taxon>Sphingomonas</taxon>
    </lineage>
</organism>
<dbReference type="RefSeq" id="WP_132884128.1">
    <property type="nucleotide sequence ID" value="NZ_JBBGZA010000001.1"/>
</dbReference>